<feature type="domain" description="Glycosyltransferase subfamily 4-like N-terminal" evidence="3">
    <location>
        <begin position="19"/>
        <end position="191"/>
    </location>
</feature>
<accession>A0A147K7M3</accession>
<dbReference type="CDD" id="cd03801">
    <property type="entry name" value="GT4_PimA-like"/>
    <property type="match status" value="1"/>
</dbReference>
<dbReference type="STRING" id="1150625.Q75_09980"/>
<dbReference type="Proteomes" id="UP000074108">
    <property type="component" value="Unassembled WGS sequence"/>
</dbReference>
<dbReference type="EMBL" id="LDYG01000031">
    <property type="protein sequence ID" value="KUP06063.1"/>
    <property type="molecule type" value="Genomic_DNA"/>
</dbReference>
<evidence type="ECO:0000313" key="4">
    <source>
        <dbReference type="EMBL" id="KUP06063.1"/>
    </source>
</evidence>
<comment type="caution">
    <text evidence="4">The sequence shown here is derived from an EMBL/GenBank/DDBJ whole genome shotgun (WGS) entry which is preliminary data.</text>
</comment>
<sequence>MNHKPAVLMLTWEFPPNVVGGLSRHVYHLSKQLVELGLEVVVVTAKTENTLPYELMDGVHVYRTGPLQSHERQFLKWIKDLNLSMLQMISTIFDHHPIAFIHAHDWLVGECARVLKEDYQLPLISTVHATEFGRNNGIYTELQKAIHNEEYQLVHQSDEIIVCSSYMKEEIEQVFQYNKQLTIIPNGISVDVKESNLPYKPIEYEQTYFFSVGRMVYEKGYDVMIQSLDYLPDTVHFVIGGKGPLLEMYQRKISESGLDKRVKFIGYVTDEEKEIWLEHAVGAVFPSSYEPFGIVALEAMIAKKPVIVAKTGGLKGIVKDGKTGFHFEPGNAEDLAAKIRHVLSLHDQGRSLGEEGYKVAEKLYSWERVAEQTKQLFEDLVLEHTINEVSV</sequence>
<evidence type="ECO:0000313" key="5">
    <source>
        <dbReference type="Proteomes" id="UP000074108"/>
    </source>
</evidence>
<keyword evidence="5" id="KW-1185">Reference proteome</keyword>
<evidence type="ECO:0000259" key="2">
    <source>
        <dbReference type="Pfam" id="PF00534"/>
    </source>
</evidence>
<name>A0A147K7M3_9BACI</name>
<evidence type="ECO:0000259" key="3">
    <source>
        <dbReference type="Pfam" id="PF13439"/>
    </source>
</evidence>
<dbReference type="PANTHER" id="PTHR45947">
    <property type="entry name" value="SULFOQUINOVOSYL TRANSFERASE SQD2"/>
    <property type="match status" value="1"/>
</dbReference>
<dbReference type="Pfam" id="PF00534">
    <property type="entry name" value="Glycos_transf_1"/>
    <property type="match status" value="1"/>
</dbReference>
<proteinExistence type="inferred from homology"/>
<dbReference type="Gene3D" id="3.40.50.2000">
    <property type="entry name" value="Glycogen Phosphorylase B"/>
    <property type="match status" value="2"/>
</dbReference>
<comment type="similarity">
    <text evidence="1">Belongs to the glycosyltransferase group 1 family. Glycosyltransferase 4 subfamily.</text>
</comment>
<evidence type="ECO:0000256" key="1">
    <source>
        <dbReference type="ARBA" id="ARBA00009481"/>
    </source>
</evidence>
<reference evidence="4 5" key="1">
    <citation type="journal article" date="2016" name="Front. Microbiol.">
        <title>Microevolution Analysis of Bacillus coahuilensis Unveils Differences in Phosphorus Acquisition Strategies and Their Regulation.</title>
        <authorList>
            <person name="Gomez-Lunar Z."/>
            <person name="Hernandez-Gonzalez I."/>
            <person name="Rodriguez-Torres M.D."/>
            <person name="Souza V."/>
            <person name="Olmedo-Alvarez G."/>
        </authorList>
    </citation>
    <scope>NUCLEOTIDE SEQUENCE [LARGE SCALE GENOMIC DNA]</scope>
    <source>
        <strain evidence="5">p1.1.43</strain>
    </source>
</reference>
<gene>
    <name evidence="4" type="ORF">Q75_09980</name>
</gene>
<dbReference type="InterPro" id="IPR050194">
    <property type="entry name" value="Glycosyltransferase_grp1"/>
</dbReference>
<dbReference type="PANTHER" id="PTHR45947:SF3">
    <property type="entry name" value="SULFOQUINOVOSYL TRANSFERASE SQD2"/>
    <property type="match status" value="1"/>
</dbReference>
<dbReference type="Pfam" id="PF13439">
    <property type="entry name" value="Glyco_transf_4"/>
    <property type="match status" value="1"/>
</dbReference>
<dbReference type="PATRIC" id="fig|1150625.3.peg.2129"/>
<organism evidence="4 5">
    <name type="scientific">Bacillus coahuilensis p1.1.43</name>
    <dbReference type="NCBI Taxonomy" id="1150625"/>
    <lineage>
        <taxon>Bacteria</taxon>
        <taxon>Bacillati</taxon>
        <taxon>Bacillota</taxon>
        <taxon>Bacilli</taxon>
        <taxon>Bacillales</taxon>
        <taxon>Bacillaceae</taxon>
        <taxon>Bacillus</taxon>
    </lineage>
</organism>
<evidence type="ECO:0008006" key="6">
    <source>
        <dbReference type="Google" id="ProtNLM"/>
    </source>
</evidence>
<protein>
    <recommendedName>
        <fullName evidence="6">Glycoside hydrolase</fullName>
    </recommendedName>
</protein>
<dbReference type="InterPro" id="IPR001296">
    <property type="entry name" value="Glyco_trans_1"/>
</dbReference>
<dbReference type="InterPro" id="IPR028098">
    <property type="entry name" value="Glyco_trans_4-like_N"/>
</dbReference>
<feature type="domain" description="Glycosyl transferase family 1" evidence="2">
    <location>
        <begin position="203"/>
        <end position="358"/>
    </location>
</feature>
<dbReference type="SUPFAM" id="SSF53756">
    <property type="entry name" value="UDP-Glycosyltransferase/glycogen phosphorylase"/>
    <property type="match status" value="1"/>
</dbReference>
<dbReference type="AlphaFoldDB" id="A0A147K7M3"/>
<dbReference type="GO" id="GO:0016758">
    <property type="term" value="F:hexosyltransferase activity"/>
    <property type="evidence" value="ECO:0007669"/>
    <property type="project" value="TreeGrafter"/>
</dbReference>